<keyword evidence="2" id="KW-1185">Reference proteome</keyword>
<dbReference type="Proteomes" id="UP000245934">
    <property type="component" value="Unassembled WGS sequence"/>
</dbReference>
<comment type="caution">
    <text evidence="1">The sequence shown here is derived from an EMBL/GenBank/DDBJ whole genome shotgun (WGS) entry which is preliminary data.</text>
</comment>
<dbReference type="OrthoDB" id="73564at2157"/>
<name>A0A2V2NIN1_9EURY</name>
<evidence type="ECO:0000313" key="1">
    <source>
        <dbReference type="EMBL" id="PWR76287.1"/>
    </source>
</evidence>
<organism evidence="1 2">
    <name type="scientific">Methanospirillum stamsii</name>
    <dbReference type="NCBI Taxonomy" id="1277351"/>
    <lineage>
        <taxon>Archaea</taxon>
        <taxon>Methanobacteriati</taxon>
        <taxon>Methanobacteriota</taxon>
        <taxon>Stenosarchaea group</taxon>
        <taxon>Methanomicrobia</taxon>
        <taxon>Methanomicrobiales</taxon>
        <taxon>Methanospirillaceae</taxon>
        <taxon>Methanospirillum</taxon>
    </lineage>
</organism>
<dbReference type="GeneID" id="97610374"/>
<accession>A0A2V2NIN1</accession>
<dbReference type="EMBL" id="QGMZ01000001">
    <property type="protein sequence ID" value="PWR76287.1"/>
    <property type="molecule type" value="Genomic_DNA"/>
</dbReference>
<proteinExistence type="predicted"/>
<protein>
    <submittedName>
        <fullName evidence="1">Uncharacterized protein</fullName>
    </submittedName>
</protein>
<sequence>MEVDIPFEELNLETKEAIVDLRCLGCFTQEALVLRYMNTCFESHVIFGEDGAVNRHIIHWISGKAV</sequence>
<evidence type="ECO:0000313" key="2">
    <source>
        <dbReference type="Proteomes" id="UP000245934"/>
    </source>
</evidence>
<dbReference type="AlphaFoldDB" id="A0A2V2NIN1"/>
<dbReference type="RefSeq" id="WP_109939106.1">
    <property type="nucleotide sequence ID" value="NZ_CP176366.1"/>
</dbReference>
<reference evidence="1 2" key="1">
    <citation type="submission" date="2018-05" db="EMBL/GenBank/DDBJ databases">
        <title>Draft genome of Methanospirillum stamsii Pt1.</title>
        <authorList>
            <person name="Dueholm M.S."/>
            <person name="Nielsen P.H."/>
            <person name="Bakmann L.F."/>
            <person name="Otzen D.E."/>
        </authorList>
    </citation>
    <scope>NUCLEOTIDE SEQUENCE [LARGE SCALE GENOMIC DNA]</scope>
    <source>
        <strain evidence="1 2">Pt1</strain>
    </source>
</reference>
<gene>
    <name evidence="1" type="ORF">DLD82_00310</name>
</gene>